<dbReference type="EMBL" id="CP010427">
    <property type="protein sequence ID" value="AJC49190.1"/>
    <property type="molecule type" value="Genomic_DNA"/>
</dbReference>
<accession>A0A0A8E4N8</accession>
<dbReference type="AlphaFoldDB" id="A0A0A8E4N8"/>
<sequence>MPFLVPVRLFKFFSNLINYIWNSLSTILKLSEYNLAFKNYPLQDKPEETFLGLKGWGYIISKLVRDLGGSIVVLKYKNRQERQQKKCLHGADLIIKVGDIKNGLSMQHIELAHKLSWRIDACLEKMDTRRLSPWRNENSRAFHLTLEQEQLVRQIITKNTALSIDDLVKYVDLVNPSHNSIGIEGSVHHIKSFNIKTKFSTQNNK</sequence>
<dbReference type="Proteomes" id="UP000031104">
    <property type="component" value="Chromosome"/>
</dbReference>
<gene>
    <name evidence="1" type="ORF">SD28_05865</name>
</gene>
<reference evidence="1 2" key="1">
    <citation type="submission" date="2014-12" db="EMBL/GenBank/DDBJ databases">
        <title>Complete genome sequence of Francisella guanzhouensis strain 08HL01032 isolated from air-conditioning system in China.</title>
        <authorList>
            <person name="Svensson D."/>
            <person name="Ohrman C."/>
            <person name="Backman S."/>
            <person name="Karlsson E."/>
            <person name="Nilsson E."/>
            <person name="Bystrom M."/>
            <person name="Larkeryd A."/>
            <person name="Stenberg P."/>
            <person name="Scholtz H.C."/>
            <person name="Forsman M."/>
            <person name="Sjodin A."/>
        </authorList>
    </citation>
    <scope>NUCLEOTIDE SEQUENCE [LARGE SCALE GENOMIC DNA]</scope>
    <source>
        <strain evidence="1 2">08HL01032</strain>
    </source>
</reference>
<proteinExistence type="predicted"/>
<protein>
    <submittedName>
        <fullName evidence="1">Uncharacterized protein</fullName>
    </submittedName>
</protein>
<dbReference type="HOGENOM" id="CLU_1335889_0_0_6"/>
<organism evidence="1 2">
    <name type="scientific">Allofrancisella guangzhouensis</name>
    <dbReference type="NCBI Taxonomy" id="594679"/>
    <lineage>
        <taxon>Bacteria</taxon>
        <taxon>Pseudomonadati</taxon>
        <taxon>Pseudomonadota</taxon>
        <taxon>Gammaproteobacteria</taxon>
        <taxon>Thiotrichales</taxon>
        <taxon>Francisellaceae</taxon>
        <taxon>Allofrancisella</taxon>
    </lineage>
</organism>
<dbReference type="OrthoDB" id="9836099at2"/>
<name>A0A0A8E4N8_9GAMM</name>
<dbReference type="RefSeq" id="WP_039125016.1">
    <property type="nucleotide sequence ID" value="NZ_CP010427.1"/>
</dbReference>
<evidence type="ECO:0000313" key="2">
    <source>
        <dbReference type="Proteomes" id="UP000031104"/>
    </source>
</evidence>
<dbReference type="KEGG" id="fgu:SD28_05865"/>
<evidence type="ECO:0000313" key="1">
    <source>
        <dbReference type="EMBL" id="AJC49190.1"/>
    </source>
</evidence>
<keyword evidence="2" id="KW-1185">Reference proteome</keyword>